<accession>A0ABT3SE04</accession>
<name>A0ABT3SE04_9MYCO</name>
<dbReference type="Gene3D" id="3.40.50.1820">
    <property type="entry name" value="alpha/beta hydrolase"/>
    <property type="match status" value="1"/>
</dbReference>
<dbReference type="InterPro" id="IPR013228">
    <property type="entry name" value="PE-PPE_C"/>
</dbReference>
<feature type="domain" description="PE-PPE" evidence="1">
    <location>
        <begin position="121"/>
        <end position="242"/>
    </location>
</feature>
<dbReference type="InterPro" id="IPR029058">
    <property type="entry name" value="AB_hydrolase_fold"/>
</dbReference>
<evidence type="ECO:0000259" key="1">
    <source>
        <dbReference type="Pfam" id="PF08237"/>
    </source>
</evidence>
<gene>
    <name evidence="2" type="ORF">ORI27_12980</name>
</gene>
<proteinExistence type="predicted"/>
<evidence type="ECO:0000313" key="3">
    <source>
        <dbReference type="Proteomes" id="UP001300745"/>
    </source>
</evidence>
<keyword evidence="3" id="KW-1185">Reference proteome</keyword>
<comment type="caution">
    <text evidence="2">The sequence shown here is derived from an EMBL/GenBank/DDBJ whole genome shotgun (WGS) entry which is preliminary data.</text>
</comment>
<dbReference type="Proteomes" id="UP001300745">
    <property type="component" value="Unassembled WGS sequence"/>
</dbReference>
<evidence type="ECO:0000313" key="2">
    <source>
        <dbReference type="EMBL" id="MCX2937617.1"/>
    </source>
</evidence>
<dbReference type="Pfam" id="PF08237">
    <property type="entry name" value="PE-PPE"/>
    <property type="match status" value="1"/>
</dbReference>
<dbReference type="EMBL" id="JAPJDO010000009">
    <property type="protein sequence ID" value="MCX2937617.1"/>
    <property type="molecule type" value="Genomic_DNA"/>
</dbReference>
<sequence>MGRAKPPRALRLAFGGAMASWLRSPCLAVAAIVGAAAFAAPGPLTVGVRLSATTALIMGGTGHPLVNSRPDATSVGPADSLLSYPLGESADFVGAFVRGALDLFIAPTGSSRGVPDDPGAYNPVAVQTPEQFWPVVGSDVFDTSVATGVGNLDNCLQGRTACKAHYFGDDVALTSDYVAFGYSQSARIATIEKRNLIAQYRNADGTWLPVVDSTGAALSAAFVLIGNPNRPNGGILQRFAGLH</sequence>
<reference evidence="2 3" key="1">
    <citation type="submission" date="2022-11" db="EMBL/GenBank/DDBJ databases">
        <title>Mycobacterium sp. nov.</title>
        <authorList>
            <person name="Papic B."/>
            <person name="Spicic S."/>
            <person name="Duvnjak S."/>
        </authorList>
    </citation>
    <scope>NUCLEOTIDE SEQUENCE [LARGE SCALE GENOMIC DNA]</scope>
    <source>
        <strain evidence="2 3">CVI_P4</strain>
    </source>
</reference>
<organism evidence="2 3">
    <name type="scientific">Mycobacterium pinniadriaticum</name>
    <dbReference type="NCBI Taxonomy" id="2994102"/>
    <lineage>
        <taxon>Bacteria</taxon>
        <taxon>Bacillati</taxon>
        <taxon>Actinomycetota</taxon>
        <taxon>Actinomycetes</taxon>
        <taxon>Mycobacteriales</taxon>
        <taxon>Mycobacteriaceae</taxon>
        <taxon>Mycobacterium</taxon>
    </lineage>
</organism>
<protein>
    <submittedName>
        <fullName evidence="2">PE-PPE domain-containing protein</fullName>
    </submittedName>
</protein>